<comment type="caution">
    <text evidence="3">The sequence shown here is derived from an EMBL/GenBank/DDBJ whole genome shotgun (WGS) entry which is preliminary data.</text>
</comment>
<organism evidence="3 4">
    <name type="scientific">Kouleothrix aurantiaca</name>
    <dbReference type="NCBI Taxonomy" id="186479"/>
    <lineage>
        <taxon>Bacteria</taxon>
        <taxon>Bacillati</taxon>
        <taxon>Chloroflexota</taxon>
        <taxon>Chloroflexia</taxon>
        <taxon>Chloroflexales</taxon>
        <taxon>Roseiflexineae</taxon>
        <taxon>Roseiflexaceae</taxon>
        <taxon>Kouleothrix</taxon>
    </lineage>
</organism>
<accession>A0A0P9D6K7</accession>
<dbReference type="PANTHER" id="PTHR34819">
    <property type="entry name" value="LARGE CYSTEINE-RICH PERIPLASMIC PROTEIN OMCB"/>
    <property type="match status" value="1"/>
</dbReference>
<keyword evidence="4" id="KW-1185">Reference proteome</keyword>
<feature type="domain" description="DUF11" evidence="2">
    <location>
        <begin position="843"/>
        <end position="962"/>
    </location>
</feature>
<dbReference type="InterPro" id="IPR001434">
    <property type="entry name" value="OmcB-like_DUF11"/>
</dbReference>
<evidence type="ECO:0000313" key="3">
    <source>
        <dbReference type="EMBL" id="KPV53419.1"/>
    </source>
</evidence>
<evidence type="ECO:0000259" key="2">
    <source>
        <dbReference type="Pfam" id="PF01345"/>
    </source>
</evidence>
<dbReference type="Pfam" id="PF01345">
    <property type="entry name" value="DUF11"/>
    <property type="match status" value="2"/>
</dbReference>
<feature type="compositionally biased region" description="Polar residues" evidence="1">
    <location>
        <begin position="602"/>
        <end position="613"/>
    </location>
</feature>
<evidence type="ECO:0000313" key="4">
    <source>
        <dbReference type="Proteomes" id="UP000050509"/>
    </source>
</evidence>
<feature type="non-terminal residue" evidence="3">
    <location>
        <position position="1"/>
    </location>
</feature>
<dbReference type="PANTHER" id="PTHR34819:SF3">
    <property type="entry name" value="CELL SURFACE PROTEIN"/>
    <property type="match status" value="1"/>
</dbReference>
<dbReference type="NCBIfam" id="TIGR04226">
    <property type="entry name" value="RrgB_K2N_iso_D2"/>
    <property type="match status" value="2"/>
</dbReference>
<feature type="region of interest" description="Disordered" evidence="1">
    <location>
        <begin position="964"/>
        <end position="997"/>
    </location>
</feature>
<dbReference type="PATRIC" id="fig|186479.3.peg.5394"/>
<feature type="domain" description="DUF11" evidence="2">
    <location>
        <begin position="1524"/>
        <end position="1573"/>
    </location>
</feature>
<feature type="region of interest" description="Disordered" evidence="1">
    <location>
        <begin position="1323"/>
        <end position="1351"/>
    </location>
</feature>
<dbReference type="InterPro" id="IPR026466">
    <property type="entry name" value="Fim_isopep_form_D2_dom"/>
</dbReference>
<gene>
    <name evidence="3" type="ORF">SE17_09775</name>
</gene>
<dbReference type="InterPro" id="IPR051172">
    <property type="entry name" value="Chlamydia_OmcB"/>
</dbReference>
<feature type="compositionally biased region" description="Low complexity" evidence="1">
    <location>
        <begin position="968"/>
        <end position="981"/>
    </location>
</feature>
<evidence type="ECO:0000256" key="1">
    <source>
        <dbReference type="SAM" id="MobiDB-lite"/>
    </source>
</evidence>
<protein>
    <recommendedName>
        <fullName evidence="2">DUF11 domain-containing protein</fullName>
    </recommendedName>
</protein>
<name>A0A0P9D6K7_9CHLR</name>
<proteinExistence type="predicted"/>
<dbReference type="InterPro" id="IPR047589">
    <property type="entry name" value="DUF11_rpt"/>
</dbReference>
<sequence>LATFDSAFDATGAAPAAGHMKLGPADTYHSRPSAPLPAFATSAPDNSVAFSYGTFDDPATQPSPVDILLTVTVSDQPFADGLFLTNQVHESDGSTNGAQHQADAIVQLKVTEPVLQVKKGVIGSTHSGATLSPATAGPVAFSAPGSAGTRWAGTINSADLATMPVDSNISGVDAGDRVSFAIVVENTGASQRGAFDVTITDTVPLGLIIPPSGAGLNMRVSYGDGTPLAFIGLTNGAGAAGDLFTTGIRLDDPALVGACQKYDPNNGHNIIVITYDLQVDPSAPAGTIIPNRAAITNYASVEGGPNFVPADTPTDSATTTVAAPAVAKQLVSTSIAGSSNTNTQAVIDELVTYSLTIMVPEGLTQNAQIVDTLDAGLAFVDVASVTSSASVSMTAPIGVGSAPANVSIGLGGRTITFSPGTLTNSDTDDAQAETIVIAYRAVVLDIAGNQSGTKLNNSAAFSWANGTLPSVAAANVTVIEPAVTLSSVATPASVDSGDTVTFELTLANTGAGTTDAFDLALSDIVPAGMNYLPGSFANVAGPAATLDASGAPNLSAAWATLAAGSTSVIRFQATLNGGVTPGQTLSDNASVKWTSLPGAPGQISTYNTSSTERSGAGGIDDYRTTDSDTVTVNSVALTKSIVTTSEAHTSGSALAIGEIVRFRLAVALPEGTAPDFQLNDNLPNGLAFLNDGSARLAFVSTGGNITSASAQSGAIPALACANDSGSAADMLALPSAQVGCVLADANISSSLSSNTDTYTTGADVRFKLGTLTNADSDADTEYVVVEFNALLDNSVAGSNDAGDTRANTFAVFLNATTQNGPTSNSVSVQVVKPNIPFNALANNKTVAPTSGDAGDTVTYTLVYTNATGAPAASAFDAQIADVMPAAATLNLASVTATAGAACASPTFTNSSAGNTVDITVDQIAPGCSITITYQATLTASVTPGQLITNTATLRYTSLPGDNGTIINSTGSSTPGAPGSSTGERDGSGTAPNDFTGSDQAIVSVLGPTPIKALGSSSEAHTAGSTLAIGEIARYRLLVAVEEGVSPNMVLADHLPAGLIFLNDSTATVALVSDGAGLASSTLGGVGLNQAGDETRAGAITPSFVLPASAITGGTGAGGAFQPGDDPIFSLGTLSNADSDSNEELVLIEFNALVGNLPGNQAGAALDNTVDLLVNGTLLATSNAVTVALAEPSITNLQELVATTPSDAGDTVVFQLTYSNGATGTYRADAFDVNVLDSLGGNLNLLSVSVTTPAGSLATDTSTLGIGGVVRVAVDRLAPAVDIAGAVKSVTITITARVSGTAPNALAIPNTASLTYTSVPGANGTPSNATGSGVPGASGASDGERNGAGGINSYADSSNASITLSSPTVQKLAPVPATYTIGDAVAYDIRVQLPEGATQSLTVTDSLPAGMAYVSHSIVTTAAASDGHLPTDYNGALGAPTLANNSGVLSFGFGTVQTNGSGPANGSSNNEFLVRVVARVVNVLSNQQGTTLVNSASLNYTNPSTAAAVGVSGGAQSITLAEPALAIHKTVSAPSANVGDTVTFQIAITNTSAIAAYDAVISDTVPAGLSYVPGSIRAISGPASTSSAS</sequence>
<feature type="region of interest" description="Disordered" evidence="1">
    <location>
        <begin position="602"/>
        <end position="622"/>
    </location>
</feature>
<feature type="non-terminal residue" evidence="3">
    <location>
        <position position="1588"/>
    </location>
</feature>
<dbReference type="NCBIfam" id="TIGR01451">
    <property type="entry name" value="B_ant_repeat"/>
    <property type="match status" value="4"/>
</dbReference>
<dbReference type="Proteomes" id="UP000050509">
    <property type="component" value="Unassembled WGS sequence"/>
</dbReference>
<reference evidence="3 4" key="1">
    <citation type="submission" date="2015-09" db="EMBL/GenBank/DDBJ databases">
        <title>Draft genome sequence of Kouleothrix aurantiaca JCM 19913.</title>
        <authorList>
            <person name="Hemp J."/>
        </authorList>
    </citation>
    <scope>NUCLEOTIDE SEQUENCE [LARGE SCALE GENOMIC DNA]</scope>
    <source>
        <strain evidence="3 4">COM-B</strain>
    </source>
</reference>
<dbReference type="EMBL" id="LJCR01000263">
    <property type="protein sequence ID" value="KPV53419.1"/>
    <property type="molecule type" value="Genomic_DNA"/>
</dbReference>
<dbReference type="Gene3D" id="2.60.40.740">
    <property type="match status" value="6"/>
</dbReference>